<evidence type="ECO:0000313" key="2">
    <source>
        <dbReference type="Proteomes" id="UP001055013"/>
    </source>
</evidence>
<keyword evidence="2" id="KW-1185">Reference proteome</keyword>
<sequence length="374" mass="40436">MASFYDVLGVPESASHEELKAAFRKAAMRWHPDRNLGNEKQAAERFKEAKFAYEFLSEPERRARYDRERAEAKAKASAASSDKTHDEAFLKLLRTLTDAAVTLARQGRDRAFIIKLLVEEGCALNIAQFVAEQAMQIVAGRAAEQSNKDAEPSSRQPSYSSGSSARTSTSAFQKPSRHAIGLIAFVLMVLIGGIWLNGQPPASRASAATVAASASRVSTGAEPSAPRTEARSTSNAESGVLENENTPADPLDGPGTGVPILSAKEGAVPASQLPPEPWRADQDKFGEKLLADVSKQKVTSWLKGSAIVSVDQFEGDAVFQSWLGKIPHVNKVWVKYIGAREFGGNEETDAPVLVKSWLHLRRLGGGAKNRQPRS</sequence>
<comment type="caution">
    <text evidence="1">The sequence shown here is derived from an EMBL/GenBank/DDBJ whole genome shotgun (WGS) entry which is preliminary data.</text>
</comment>
<evidence type="ECO:0000313" key="1">
    <source>
        <dbReference type="EMBL" id="GJH17197.1"/>
    </source>
</evidence>
<proteinExistence type="predicted"/>
<reference evidence="1" key="1">
    <citation type="submission" date="2021-09" db="EMBL/GenBank/DDBJ databases">
        <title>Isolation and characterization of 3-chlorobenzoate degrading bacteria from soils in Shizuoka.</title>
        <authorList>
            <person name="Ifat A."/>
            <person name="Ogawa N."/>
            <person name="Kimbara K."/>
            <person name="Moriuchi R."/>
            <person name="Dohra H."/>
            <person name="Shintani M."/>
        </authorList>
    </citation>
    <scope>NUCLEOTIDE SEQUENCE</scope>
    <source>
        <strain evidence="1">19CS2-2</strain>
    </source>
</reference>
<dbReference type="Proteomes" id="UP001055013">
    <property type="component" value="Unassembled WGS sequence"/>
</dbReference>
<accession>A0ACB5QR80</accession>
<name>A0ACB5QR80_9BURK</name>
<dbReference type="EMBL" id="BPUR01000005">
    <property type="protein sequence ID" value="GJH17197.1"/>
    <property type="molecule type" value="Genomic_DNA"/>
</dbReference>
<organism evidence="1 2">
    <name type="scientific">Caballeronia novacaledonica</name>
    <dbReference type="NCBI Taxonomy" id="1544861"/>
    <lineage>
        <taxon>Bacteria</taxon>
        <taxon>Pseudomonadati</taxon>
        <taxon>Pseudomonadota</taxon>
        <taxon>Betaproteobacteria</taxon>
        <taxon>Burkholderiales</taxon>
        <taxon>Burkholderiaceae</taxon>
        <taxon>Caballeronia</taxon>
    </lineage>
</organism>
<protein>
    <submittedName>
        <fullName evidence="1">Uncharacterized protein</fullName>
    </submittedName>
</protein>
<gene>
    <name evidence="1" type="ORF">CBA19CS22_11665</name>
</gene>